<name>A0A6G1GLX2_9PEZI</name>
<dbReference type="GO" id="GO:0006313">
    <property type="term" value="P:DNA transposition"/>
    <property type="evidence" value="ECO:0007669"/>
    <property type="project" value="InterPro"/>
</dbReference>
<protein>
    <recommendedName>
        <fullName evidence="1">Transposase Tc1-like domain-containing protein</fullName>
    </recommendedName>
</protein>
<reference evidence="2" key="1">
    <citation type="journal article" date="2020" name="Stud. Mycol.">
        <title>101 Dothideomycetes genomes: a test case for predicting lifestyles and emergence of pathogens.</title>
        <authorList>
            <person name="Haridas S."/>
            <person name="Albert R."/>
            <person name="Binder M."/>
            <person name="Bloem J."/>
            <person name="Labutti K."/>
            <person name="Salamov A."/>
            <person name="Andreopoulos B."/>
            <person name="Baker S."/>
            <person name="Barry K."/>
            <person name="Bills G."/>
            <person name="Bluhm B."/>
            <person name="Cannon C."/>
            <person name="Castanera R."/>
            <person name="Culley D."/>
            <person name="Daum C."/>
            <person name="Ezra D."/>
            <person name="Gonzalez J."/>
            <person name="Henrissat B."/>
            <person name="Kuo A."/>
            <person name="Liang C."/>
            <person name="Lipzen A."/>
            <person name="Lutzoni F."/>
            <person name="Magnuson J."/>
            <person name="Mondo S."/>
            <person name="Nolan M."/>
            <person name="Ohm R."/>
            <person name="Pangilinan J."/>
            <person name="Park H.-J."/>
            <person name="Ramirez L."/>
            <person name="Alfaro M."/>
            <person name="Sun H."/>
            <person name="Tritt A."/>
            <person name="Yoshinaga Y."/>
            <person name="Zwiers L.-H."/>
            <person name="Turgeon B."/>
            <person name="Goodwin S."/>
            <person name="Spatafora J."/>
            <person name="Crous P."/>
            <person name="Grigoriev I."/>
        </authorList>
    </citation>
    <scope>NUCLEOTIDE SEQUENCE</scope>
    <source>
        <strain evidence="2">CBS 113979</strain>
    </source>
</reference>
<evidence type="ECO:0000259" key="1">
    <source>
        <dbReference type="Pfam" id="PF01498"/>
    </source>
</evidence>
<dbReference type="EMBL" id="ML977194">
    <property type="protein sequence ID" value="KAF1981718.1"/>
    <property type="molecule type" value="Genomic_DNA"/>
</dbReference>
<gene>
    <name evidence="2" type="ORF">K402DRAFT_312670</name>
</gene>
<evidence type="ECO:0000313" key="2">
    <source>
        <dbReference type="EMBL" id="KAF1981718.1"/>
    </source>
</evidence>
<keyword evidence="3" id="KW-1185">Reference proteome</keyword>
<dbReference type="Proteomes" id="UP000800041">
    <property type="component" value="Unassembled WGS sequence"/>
</dbReference>
<dbReference type="OrthoDB" id="5415741at2759"/>
<accession>A0A6G1GLX2</accession>
<dbReference type="GO" id="GO:0003677">
    <property type="term" value="F:DNA binding"/>
    <property type="evidence" value="ECO:0007669"/>
    <property type="project" value="InterPro"/>
</dbReference>
<dbReference type="InterPro" id="IPR002492">
    <property type="entry name" value="Transposase_Tc1-like"/>
</dbReference>
<feature type="non-terminal residue" evidence="2">
    <location>
        <position position="149"/>
    </location>
</feature>
<dbReference type="AlphaFoldDB" id="A0A6G1GLX2"/>
<evidence type="ECO:0000313" key="3">
    <source>
        <dbReference type="Proteomes" id="UP000800041"/>
    </source>
</evidence>
<dbReference type="Pfam" id="PF01498">
    <property type="entry name" value="HTH_Tnp_Tc3_2"/>
    <property type="match status" value="1"/>
</dbReference>
<dbReference type="GO" id="GO:0015074">
    <property type="term" value="P:DNA integration"/>
    <property type="evidence" value="ECO:0007669"/>
    <property type="project" value="InterPro"/>
</dbReference>
<proteinExistence type="predicted"/>
<organism evidence="2 3">
    <name type="scientific">Aulographum hederae CBS 113979</name>
    <dbReference type="NCBI Taxonomy" id="1176131"/>
    <lineage>
        <taxon>Eukaryota</taxon>
        <taxon>Fungi</taxon>
        <taxon>Dikarya</taxon>
        <taxon>Ascomycota</taxon>
        <taxon>Pezizomycotina</taxon>
        <taxon>Dothideomycetes</taxon>
        <taxon>Pleosporomycetidae</taxon>
        <taxon>Aulographales</taxon>
        <taxon>Aulographaceae</taxon>
    </lineage>
</organism>
<feature type="domain" description="Transposase Tc1-like" evidence="1">
    <location>
        <begin position="85"/>
        <end position="149"/>
    </location>
</feature>
<sequence>MAPNTDIATRALVVALKSPIVGKSTAEVIEKTGLSKSTINTIYARAIERGFDPNILPLVIKNEYLIDAPRSGRPSKQKDPEIQDAITTKVRLDRYGREKSCADIAGELSQQGINISAATVYRCLKAIGFKKTKPTRKPGLTKKMKEDRL</sequence>